<evidence type="ECO:0000259" key="1">
    <source>
        <dbReference type="Pfam" id="PF11575"/>
    </source>
</evidence>
<dbReference type="Proteomes" id="UP001500668">
    <property type="component" value="Unassembled WGS sequence"/>
</dbReference>
<dbReference type="RefSeq" id="WP_344074127.1">
    <property type="nucleotide sequence ID" value="NZ_BAAACA010000014.1"/>
</dbReference>
<organism evidence="2 3">
    <name type="scientific">Streptomyces crystallinus</name>
    <dbReference type="NCBI Taxonomy" id="68191"/>
    <lineage>
        <taxon>Bacteria</taxon>
        <taxon>Bacillati</taxon>
        <taxon>Actinomycetota</taxon>
        <taxon>Actinomycetes</taxon>
        <taxon>Kitasatosporales</taxon>
        <taxon>Streptomycetaceae</taxon>
        <taxon>Streptomyces</taxon>
    </lineage>
</organism>
<sequence>MDLAALAAVGGFFELRTGPADGAHRPLARLYGGEGGPLKSRVDAVTSALSAPDRRTGASIAHLGLAARLWSIALGSAVLHGELPDLDPEALSWDGGRGAPDDLLLDAGRRALPGTAAQIRESVQDAHLVPLAEAFRRDTRVSRGLLWGNAGSALAGAVREVHRWALREGRPDAARRALELGAELFSHPDLAGTGTLLPGPAFRRRSCCLYYRCPGAGLCGDCVFDRPPVRV</sequence>
<name>A0ABP3QWP4_9ACTN</name>
<proteinExistence type="predicted"/>
<evidence type="ECO:0000313" key="2">
    <source>
        <dbReference type="EMBL" id="GAA0598971.1"/>
    </source>
</evidence>
<keyword evidence="3" id="KW-1185">Reference proteome</keyword>
<evidence type="ECO:0000313" key="3">
    <source>
        <dbReference type="Proteomes" id="UP001500668"/>
    </source>
</evidence>
<feature type="domain" description="Ferric siderophore reductase C-terminal" evidence="1">
    <location>
        <begin position="204"/>
        <end position="223"/>
    </location>
</feature>
<reference evidence="3" key="1">
    <citation type="journal article" date="2019" name="Int. J. Syst. Evol. Microbiol.">
        <title>The Global Catalogue of Microorganisms (GCM) 10K type strain sequencing project: providing services to taxonomists for standard genome sequencing and annotation.</title>
        <authorList>
            <consortium name="The Broad Institute Genomics Platform"/>
            <consortium name="The Broad Institute Genome Sequencing Center for Infectious Disease"/>
            <person name="Wu L."/>
            <person name="Ma J."/>
        </authorList>
    </citation>
    <scope>NUCLEOTIDE SEQUENCE [LARGE SCALE GENOMIC DNA]</scope>
    <source>
        <strain evidence="3">JCM 5067</strain>
    </source>
</reference>
<dbReference type="Pfam" id="PF11575">
    <property type="entry name" value="FhuF_C"/>
    <property type="match status" value="1"/>
</dbReference>
<gene>
    <name evidence="2" type="ORF">GCM10010394_30660</name>
</gene>
<protein>
    <submittedName>
        <fullName evidence="2">(2Fe-2S)-binding protein</fullName>
    </submittedName>
</protein>
<dbReference type="InterPro" id="IPR024726">
    <property type="entry name" value="FhuF_C"/>
</dbReference>
<comment type="caution">
    <text evidence="2">The sequence shown here is derived from an EMBL/GenBank/DDBJ whole genome shotgun (WGS) entry which is preliminary data.</text>
</comment>
<dbReference type="EMBL" id="BAAACA010000014">
    <property type="protein sequence ID" value="GAA0598971.1"/>
    <property type="molecule type" value="Genomic_DNA"/>
</dbReference>
<accession>A0ABP3QWP4</accession>